<gene>
    <name evidence="2" type="ORF">SMTD_LOCUS4432</name>
</gene>
<reference evidence="2 3" key="1">
    <citation type="submission" date="2018-11" db="EMBL/GenBank/DDBJ databases">
        <authorList>
            <consortium name="Pathogen Informatics"/>
        </authorList>
    </citation>
    <scope>NUCLEOTIDE SEQUENCE [LARGE SCALE GENOMIC DNA]</scope>
    <source>
        <strain>Denwood</strain>
        <strain evidence="3">Zambia</strain>
    </source>
</reference>
<keyword evidence="3" id="KW-1185">Reference proteome</keyword>
<evidence type="ECO:0000256" key="1">
    <source>
        <dbReference type="SAM" id="Phobius"/>
    </source>
</evidence>
<evidence type="ECO:0000313" key="3">
    <source>
        <dbReference type="Proteomes" id="UP000269396"/>
    </source>
</evidence>
<protein>
    <submittedName>
        <fullName evidence="2">Uncharacterized protein</fullName>
    </submittedName>
</protein>
<organism evidence="2 3">
    <name type="scientific">Schistosoma mattheei</name>
    <dbReference type="NCBI Taxonomy" id="31246"/>
    <lineage>
        <taxon>Eukaryota</taxon>
        <taxon>Metazoa</taxon>
        <taxon>Spiralia</taxon>
        <taxon>Lophotrochozoa</taxon>
        <taxon>Platyhelminthes</taxon>
        <taxon>Trematoda</taxon>
        <taxon>Digenea</taxon>
        <taxon>Strigeidida</taxon>
        <taxon>Schistosomatoidea</taxon>
        <taxon>Schistosomatidae</taxon>
        <taxon>Schistosoma</taxon>
    </lineage>
</organism>
<accession>A0A3P8A6P4</accession>
<name>A0A3P8A6P4_9TREM</name>
<keyword evidence="1" id="KW-1133">Transmembrane helix</keyword>
<proteinExistence type="predicted"/>
<sequence>MYYFQKLVYLVEFYVPYSFYVLYLLELVHYYH</sequence>
<dbReference type="Proteomes" id="UP000269396">
    <property type="component" value="Unassembled WGS sequence"/>
</dbReference>
<evidence type="ECO:0000313" key="2">
    <source>
        <dbReference type="EMBL" id="VDP06881.1"/>
    </source>
</evidence>
<keyword evidence="1" id="KW-0812">Transmembrane</keyword>
<dbReference type="EMBL" id="UZAL01012541">
    <property type="protein sequence ID" value="VDP06881.1"/>
    <property type="molecule type" value="Genomic_DNA"/>
</dbReference>
<keyword evidence="1" id="KW-0472">Membrane</keyword>
<feature type="transmembrane region" description="Helical" evidence="1">
    <location>
        <begin position="7"/>
        <end position="25"/>
    </location>
</feature>
<dbReference type="AlphaFoldDB" id="A0A3P8A6P4"/>